<protein>
    <submittedName>
        <fullName evidence="1 3">Uncharacterized protein</fullName>
    </submittedName>
</protein>
<organism evidence="3">
    <name type="scientific">Schistocephalus solidus</name>
    <name type="common">Tapeworm</name>
    <dbReference type="NCBI Taxonomy" id="70667"/>
    <lineage>
        <taxon>Eukaryota</taxon>
        <taxon>Metazoa</taxon>
        <taxon>Spiralia</taxon>
        <taxon>Lophotrochozoa</taxon>
        <taxon>Platyhelminthes</taxon>
        <taxon>Cestoda</taxon>
        <taxon>Eucestoda</taxon>
        <taxon>Diphyllobothriidea</taxon>
        <taxon>Diphyllobothriidae</taxon>
        <taxon>Schistocephalus</taxon>
    </lineage>
</organism>
<dbReference type="OrthoDB" id="6279874at2759"/>
<evidence type="ECO:0000313" key="3">
    <source>
        <dbReference type="WBParaSite" id="SSLN_0001314201-mRNA-1"/>
    </source>
</evidence>
<name>A0A183T864_SCHSO</name>
<evidence type="ECO:0000313" key="1">
    <source>
        <dbReference type="EMBL" id="VDL99047.1"/>
    </source>
</evidence>
<gene>
    <name evidence="1" type="ORF">SSLN_LOCUS12662</name>
</gene>
<dbReference type="STRING" id="70667.A0A183T864"/>
<evidence type="ECO:0000313" key="2">
    <source>
        <dbReference type="Proteomes" id="UP000275846"/>
    </source>
</evidence>
<reference evidence="1 2" key="2">
    <citation type="submission" date="2018-11" db="EMBL/GenBank/DDBJ databases">
        <authorList>
            <consortium name="Pathogen Informatics"/>
        </authorList>
    </citation>
    <scope>NUCLEOTIDE SEQUENCE [LARGE SCALE GENOMIC DNA]</scope>
    <source>
        <strain evidence="1 2">NST_G2</strain>
    </source>
</reference>
<sequence>MHNCLNLIDYTWRESDESECTSPLHKAGQVERRFGRNMVRFQRTVTLAACDARTQRRPRSRLTRKFQGPGSCVPGIRRTLTSTDFYIPRQAPIYASWAKMRRPEFASVWYPFLHCRYKLQRDPETGAIQWNSDTNNVRCKPRWVNVCGVTDSAAELPTSIYAIFLSLCVLRRTLAEICIAYLIRDWPCVLPPQTSSSASSPNASGSDDLAAASLTGSAELSGADAPSRRPDYKNLPVRVFESLLTEAVVQRDCAAISGLVANWPGSWLNVRRLLPKEDFPLTRGYLTRPAFIASNPDSADLSSIGVLKGPSILDAFIKGLLSRQACCSLENIDFSGFEDGQSLRTSLFFAKKGGGFGWKSVFHFLEIHAG</sequence>
<accession>A0A183T864</accession>
<dbReference type="AlphaFoldDB" id="A0A183T864"/>
<dbReference type="EMBL" id="UYSU01037443">
    <property type="protein sequence ID" value="VDL99047.1"/>
    <property type="molecule type" value="Genomic_DNA"/>
</dbReference>
<dbReference type="Proteomes" id="UP000275846">
    <property type="component" value="Unassembled WGS sequence"/>
</dbReference>
<proteinExistence type="predicted"/>
<reference evidence="3" key="1">
    <citation type="submission" date="2016-06" db="UniProtKB">
        <authorList>
            <consortium name="WormBaseParasite"/>
        </authorList>
    </citation>
    <scope>IDENTIFICATION</scope>
</reference>
<dbReference type="WBParaSite" id="SSLN_0001314201-mRNA-1">
    <property type="protein sequence ID" value="SSLN_0001314201-mRNA-1"/>
    <property type="gene ID" value="SSLN_0001314201"/>
</dbReference>
<keyword evidence="2" id="KW-1185">Reference proteome</keyword>